<reference evidence="1 2" key="1">
    <citation type="submission" date="2023-07" db="EMBL/GenBank/DDBJ databases">
        <authorList>
            <person name="Peeters C."/>
        </authorList>
    </citation>
    <scope>NUCLEOTIDE SEQUENCE [LARGE SCALE GENOMIC DNA]</scope>
    <source>
        <strain evidence="1 2">LMG 19083</strain>
    </source>
</reference>
<sequence>MLTRSIAQRAPGQPDRSGPRAWRAAHLIALKLAAVLAVLGLALSDALAQNPAPTVLANAARTVGIRQCYSAVEQIAARVVGAAPQQDVVLDWDHAAPDAAPFFALSGFVAGAGPEVMTLATVPNERGTCAVLAERITPSPLACPVVATRELAGYRGTALVPGVQVYANPNRPHETVTLITAKPACLVLRRQVEYRWPGAPR</sequence>
<proteinExistence type="predicted"/>
<gene>
    <name evidence="1" type="ORF">LMG19083_04862</name>
</gene>
<accession>A0ABN9JHX1</accession>
<dbReference type="RefSeq" id="WP_316669466.1">
    <property type="nucleotide sequence ID" value="NZ_CATZBU010000024.1"/>
</dbReference>
<name>A0ABN9JHX1_9RALS</name>
<dbReference type="Proteomes" id="UP001189813">
    <property type="component" value="Unassembled WGS sequence"/>
</dbReference>
<evidence type="ECO:0000313" key="2">
    <source>
        <dbReference type="Proteomes" id="UP001189813"/>
    </source>
</evidence>
<protein>
    <submittedName>
        <fullName evidence="1">Uncharacterized protein</fullName>
    </submittedName>
</protein>
<comment type="caution">
    <text evidence="1">The sequence shown here is derived from an EMBL/GenBank/DDBJ whole genome shotgun (WGS) entry which is preliminary data.</text>
</comment>
<keyword evidence="2" id="KW-1185">Reference proteome</keyword>
<evidence type="ECO:0000313" key="1">
    <source>
        <dbReference type="EMBL" id="CAJ0809156.1"/>
    </source>
</evidence>
<organism evidence="1 2">
    <name type="scientific">Ralstonia psammae</name>
    <dbReference type="NCBI Taxonomy" id="3058598"/>
    <lineage>
        <taxon>Bacteria</taxon>
        <taxon>Pseudomonadati</taxon>
        <taxon>Pseudomonadota</taxon>
        <taxon>Betaproteobacteria</taxon>
        <taxon>Burkholderiales</taxon>
        <taxon>Burkholderiaceae</taxon>
        <taxon>Ralstonia</taxon>
    </lineage>
</organism>
<dbReference type="EMBL" id="CATZBU010000024">
    <property type="protein sequence ID" value="CAJ0809156.1"/>
    <property type="molecule type" value="Genomic_DNA"/>
</dbReference>